<comment type="similarity">
    <text evidence="1">Belongs to the AB hydrolase superfamily.</text>
</comment>
<organism evidence="3 4">
    <name type="scientific">Pyricularia grisea</name>
    <name type="common">Crabgrass-specific blast fungus</name>
    <name type="synonym">Magnaporthe grisea</name>
    <dbReference type="NCBI Taxonomy" id="148305"/>
    <lineage>
        <taxon>Eukaryota</taxon>
        <taxon>Fungi</taxon>
        <taxon>Dikarya</taxon>
        <taxon>Ascomycota</taxon>
        <taxon>Pezizomycotina</taxon>
        <taxon>Sordariomycetes</taxon>
        <taxon>Sordariomycetidae</taxon>
        <taxon>Magnaporthales</taxon>
        <taxon>Pyriculariaceae</taxon>
        <taxon>Pyricularia</taxon>
    </lineage>
</organism>
<dbReference type="SUPFAM" id="SSF53474">
    <property type="entry name" value="alpha/beta-Hydrolases"/>
    <property type="match status" value="1"/>
</dbReference>
<dbReference type="Proteomes" id="UP001059893">
    <property type="component" value="Unassembled WGS sequence"/>
</dbReference>
<evidence type="ECO:0000256" key="1">
    <source>
        <dbReference type="ARBA" id="ARBA00008645"/>
    </source>
</evidence>
<evidence type="ECO:0008006" key="5">
    <source>
        <dbReference type="Google" id="ProtNLM"/>
    </source>
</evidence>
<comment type="caution">
    <text evidence="3">The sequence shown here is derived from an EMBL/GenBank/DDBJ whole genome shotgun (WGS) entry which is preliminary data.</text>
</comment>
<name>A0ABQ8NBR7_PYRGI</name>
<evidence type="ECO:0000313" key="3">
    <source>
        <dbReference type="EMBL" id="KAI6294478.1"/>
    </source>
</evidence>
<accession>A0ABQ8NBR7</accession>
<dbReference type="PANTHER" id="PTHR46118">
    <property type="entry name" value="PROTEIN ABHD11"/>
    <property type="match status" value="1"/>
</dbReference>
<keyword evidence="4" id="KW-1185">Reference proteome</keyword>
<reference evidence="3" key="1">
    <citation type="submission" date="2021-01" db="EMBL/GenBank/DDBJ databases">
        <title>Deciphering the adaptive evolutionary patterns associated with biogeogrpahic diversity in the finger millet blast pathogen Magnaporthe oryzae in Eastern Africa.</title>
        <authorList>
            <person name="Onyema G."/>
            <person name="Shittu T.A."/>
            <person name="Dodsworth S."/>
            <person name="Devilliers S."/>
            <person name="Muthumeenakshi S."/>
            <person name="Sreenivasaprasad S."/>
        </authorList>
    </citation>
    <scope>NUCLEOTIDE SEQUENCE</scope>
    <source>
        <strain evidence="3">D15/s37</strain>
    </source>
</reference>
<dbReference type="PANTHER" id="PTHR46118:SF4">
    <property type="entry name" value="PROTEIN ABHD11"/>
    <property type="match status" value="1"/>
</dbReference>
<dbReference type="InterPro" id="IPR029058">
    <property type="entry name" value="AB_hydrolase_fold"/>
</dbReference>
<dbReference type="EMBL" id="JABSND010000198">
    <property type="protein sequence ID" value="KAI6294478.1"/>
    <property type="molecule type" value="Genomic_DNA"/>
</dbReference>
<proteinExistence type="inferred from homology"/>
<protein>
    <recommendedName>
        <fullName evidence="5">AB hydrolase-1 domain-containing protein</fullName>
    </recommendedName>
</protein>
<evidence type="ECO:0000256" key="2">
    <source>
        <dbReference type="ARBA" id="ARBA00022801"/>
    </source>
</evidence>
<dbReference type="Gene3D" id="3.40.50.1820">
    <property type="entry name" value="alpha/beta hydrolase"/>
    <property type="match status" value="1"/>
</dbReference>
<keyword evidence="2" id="KW-0378">Hydrolase</keyword>
<gene>
    <name evidence="3" type="ORF">MCOR33_008409</name>
</gene>
<evidence type="ECO:0000313" key="4">
    <source>
        <dbReference type="Proteomes" id="UP001059893"/>
    </source>
</evidence>
<sequence length="268" mass="29724">MLVLRSCRLQSRASMAPSTKFASSIAAYSRQRGFASASGPIETVKLSYDLHEPAKPVAGKHTSPILVMHGLFGSRKNNRSISKALARDLGRGAKTAMTLALHSPSLIKDVIPVDNAPVDAVLGSDFAKYIRAMKEIDRAGVTRQAEADKILAPVEPSLPVRQFLLGNLHRPDPDSPVQRFRVPLDIIARNLNHMGDFPYKNPDEVRFDGRALFVRGTKSKYVADEALPLVGRFFPRFELADIDSGHWVISEKPEEFRQAVLRFLDPKE</sequence>